<evidence type="ECO:0000313" key="3">
    <source>
        <dbReference type="EMBL" id="QCF24523.1"/>
    </source>
</evidence>
<dbReference type="SUPFAM" id="SSF53474">
    <property type="entry name" value="alpha/beta-Hydrolases"/>
    <property type="match status" value="1"/>
</dbReference>
<feature type="region of interest" description="Disordered" evidence="1">
    <location>
        <begin position="1"/>
        <end position="39"/>
    </location>
</feature>
<sequence>MPLLTVPKPSWYTAMSERPAPSSGPTDRPRAAQAQTQPNEWRFDAAHAVAAAREYAEVMASDAGVFWLEYDPATASQFLSHCKSGQGESRAQPFSPPERSIRSRVNEYGGGAFCLGPAAAFYVDDKTQQIFRQAFDADQPESLTREGSSRFGDLFYDTAYQRLLCVRERHSKAVARDNAATDEIVVTQDIVAIDPETGRITPFVSGADFYAAPRVSTDGTGAAWVEWSLPHMPWDRSRLATAVLADGMPSDVRFGNFAASGDHSVLQPTFDASGVLWCVSDHGGWWQPYRMRTPDDWVAVDVAAADHALPPTQLGHRQFALFEDGQLALSWLEEGRMQMEYRANGTSRRLMSQYSLFRYLCSHQDKLYCVAGSPTRTTAVLEIDPATGAHRVLAGDTQPLAESTVAQPQAFSFPVPGGATGHGFFYPATVDDAAGASSLAPIIIMTHGGPTAATYPVFNPLIQFWTQRGFAVADLNYRGSSGYGRAYRQLLHQQWGVADAEDVIAALDELDRLKWCDCARAFIRGSSAGGFTTLSVLARSDRFLGGCSLYGVSDPWALRSATHRFESRYLDWLIAGPDHPEVYHERSPLANAHRICTPVIFFQGGQDQVVVPAQTETMVEALSAQGLQVEVHYYPKEGHGFRAAQTREHALEQELAFFRHQLG</sequence>
<dbReference type="Pfam" id="PF00326">
    <property type="entry name" value="Peptidase_S9"/>
    <property type="match status" value="1"/>
</dbReference>
<keyword evidence="4" id="KW-1185">Reference proteome</keyword>
<dbReference type="GO" id="GO:0008236">
    <property type="term" value="F:serine-type peptidase activity"/>
    <property type="evidence" value="ECO:0007669"/>
    <property type="project" value="InterPro"/>
</dbReference>
<accession>A0A4P7XDE2</accession>
<name>A0A4P7XDE2_9ALTE</name>
<evidence type="ECO:0000256" key="1">
    <source>
        <dbReference type="SAM" id="MobiDB-lite"/>
    </source>
</evidence>
<dbReference type="OrthoDB" id="4269629at2"/>
<dbReference type="Gene3D" id="3.40.50.1820">
    <property type="entry name" value="alpha/beta hydrolase"/>
    <property type="match status" value="1"/>
</dbReference>
<dbReference type="InterPro" id="IPR001375">
    <property type="entry name" value="Peptidase_S9_cat"/>
</dbReference>
<dbReference type="AlphaFoldDB" id="A0A4P7XDE2"/>
<proteinExistence type="predicted"/>
<dbReference type="InterPro" id="IPR050585">
    <property type="entry name" value="Xaa-Pro_dipeptidyl-ppase/CocE"/>
</dbReference>
<dbReference type="GO" id="GO:0006508">
    <property type="term" value="P:proteolysis"/>
    <property type="evidence" value="ECO:0007669"/>
    <property type="project" value="InterPro"/>
</dbReference>
<dbReference type="Proteomes" id="UP000298049">
    <property type="component" value="Chromosome"/>
</dbReference>
<reference evidence="3 4" key="1">
    <citation type="submission" date="2018-07" db="EMBL/GenBank/DDBJ databases">
        <title>Marsedoiliclastica nanhaica gen. nov. sp. nov., a novel marine hydrocarbonoclastic bacterium isolated from an in-situ enriched hydrocarbon-degrading consortium in deep-sea sediment.</title>
        <authorList>
            <person name="Dong C."/>
            <person name="Ma T."/>
            <person name="Liu R."/>
            <person name="Shao Z."/>
        </authorList>
    </citation>
    <scope>NUCLEOTIDE SEQUENCE [LARGE SCALE GENOMIC DNA]</scope>
    <source>
        <strain evidence="4">soil36-7</strain>
    </source>
</reference>
<dbReference type="PANTHER" id="PTHR43056">
    <property type="entry name" value="PEPTIDASE S9 PROLYL OLIGOPEPTIDASE"/>
    <property type="match status" value="1"/>
</dbReference>
<organism evidence="3 4">
    <name type="scientific">Hydrocarboniclastica marina</name>
    <dbReference type="NCBI Taxonomy" id="2259620"/>
    <lineage>
        <taxon>Bacteria</taxon>
        <taxon>Pseudomonadati</taxon>
        <taxon>Pseudomonadota</taxon>
        <taxon>Gammaproteobacteria</taxon>
        <taxon>Alteromonadales</taxon>
        <taxon>Alteromonadaceae</taxon>
        <taxon>Hydrocarboniclastica</taxon>
    </lineage>
</organism>
<dbReference type="KEGG" id="hmi:soil367_00315"/>
<dbReference type="SUPFAM" id="SSF82171">
    <property type="entry name" value="DPP6 N-terminal domain-like"/>
    <property type="match status" value="1"/>
</dbReference>
<feature type="domain" description="Peptidase S9 prolyl oligopeptidase catalytic" evidence="2">
    <location>
        <begin position="459"/>
        <end position="663"/>
    </location>
</feature>
<gene>
    <name evidence="3" type="ORF">soil367_00315</name>
</gene>
<dbReference type="PANTHER" id="PTHR43056:SF5">
    <property type="entry name" value="PEPTIDASE S9 PROLYL OLIGOPEPTIDASE CATALYTIC DOMAIN-CONTAINING PROTEIN"/>
    <property type="match status" value="1"/>
</dbReference>
<dbReference type="EMBL" id="CP031093">
    <property type="protein sequence ID" value="QCF24523.1"/>
    <property type="molecule type" value="Genomic_DNA"/>
</dbReference>
<evidence type="ECO:0000313" key="4">
    <source>
        <dbReference type="Proteomes" id="UP000298049"/>
    </source>
</evidence>
<protein>
    <submittedName>
        <fullName evidence="3">S9 family peptidase</fullName>
    </submittedName>
</protein>
<dbReference type="InterPro" id="IPR029058">
    <property type="entry name" value="AB_hydrolase_fold"/>
</dbReference>
<evidence type="ECO:0000259" key="2">
    <source>
        <dbReference type="Pfam" id="PF00326"/>
    </source>
</evidence>